<dbReference type="InterPro" id="IPR036188">
    <property type="entry name" value="FAD/NAD-bd_sf"/>
</dbReference>
<evidence type="ECO:0000313" key="6">
    <source>
        <dbReference type="Proteomes" id="UP000042958"/>
    </source>
</evidence>
<reference evidence="6" key="1">
    <citation type="journal article" date="2015" name="Genome Announc.">
        <title>Draft genome sequence of the fungus Penicillium brasilianum MG11.</title>
        <authorList>
            <person name="Horn F."/>
            <person name="Linde J."/>
            <person name="Mattern D.J."/>
            <person name="Walther G."/>
            <person name="Guthke R."/>
            <person name="Brakhage A.A."/>
            <person name="Valiante V."/>
        </authorList>
    </citation>
    <scope>NUCLEOTIDE SEQUENCE [LARGE SCALE GENOMIC DNA]</scope>
    <source>
        <strain evidence="6">MG11</strain>
    </source>
</reference>
<evidence type="ECO:0000256" key="1">
    <source>
        <dbReference type="ARBA" id="ARBA00022630"/>
    </source>
</evidence>
<dbReference type="OrthoDB" id="66881at2759"/>
<protein>
    <recommendedName>
        <fullName evidence="7">Dimethylaniline monooxygenase</fullName>
    </recommendedName>
</protein>
<evidence type="ECO:0000256" key="4">
    <source>
        <dbReference type="SAM" id="MobiDB-lite"/>
    </source>
</evidence>
<dbReference type="InterPro" id="IPR050346">
    <property type="entry name" value="FMO-like"/>
</dbReference>
<accession>A0A0F7TP60</accession>
<dbReference type="PRINTS" id="PR00370">
    <property type="entry name" value="FMOXYGENASE"/>
</dbReference>
<dbReference type="PIRSF" id="PIRSF000332">
    <property type="entry name" value="FMO"/>
    <property type="match status" value="1"/>
</dbReference>
<dbReference type="Pfam" id="PF13738">
    <property type="entry name" value="Pyr_redox_3"/>
    <property type="match status" value="1"/>
</dbReference>
<gene>
    <name evidence="5" type="ORF">PMG11_07192</name>
</gene>
<evidence type="ECO:0008006" key="7">
    <source>
        <dbReference type="Google" id="ProtNLM"/>
    </source>
</evidence>
<dbReference type="Gene3D" id="3.50.50.60">
    <property type="entry name" value="FAD/NAD(P)-binding domain"/>
    <property type="match status" value="2"/>
</dbReference>
<dbReference type="GO" id="GO:0016491">
    <property type="term" value="F:oxidoreductase activity"/>
    <property type="evidence" value="ECO:0007669"/>
    <property type="project" value="UniProtKB-KW"/>
</dbReference>
<evidence type="ECO:0000256" key="2">
    <source>
        <dbReference type="ARBA" id="ARBA00022827"/>
    </source>
</evidence>
<dbReference type="Pfam" id="PF13450">
    <property type="entry name" value="NAD_binding_8"/>
    <property type="match status" value="1"/>
</dbReference>
<dbReference type="InterPro" id="IPR000960">
    <property type="entry name" value="Flavin_mOase"/>
</dbReference>
<keyword evidence="6" id="KW-1185">Reference proteome</keyword>
<evidence type="ECO:0000256" key="3">
    <source>
        <dbReference type="ARBA" id="ARBA00023002"/>
    </source>
</evidence>
<feature type="region of interest" description="Disordered" evidence="4">
    <location>
        <begin position="57"/>
        <end position="90"/>
    </location>
</feature>
<organism evidence="5 6">
    <name type="scientific">Penicillium brasilianum</name>
    <dbReference type="NCBI Taxonomy" id="104259"/>
    <lineage>
        <taxon>Eukaryota</taxon>
        <taxon>Fungi</taxon>
        <taxon>Dikarya</taxon>
        <taxon>Ascomycota</taxon>
        <taxon>Pezizomycotina</taxon>
        <taxon>Eurotiomycetes</taxon>
        <taxon>Eurotiomycetidae</taxon>
        <taxon>Eurotiales</taxon>
        <taxon>Aspergillaceae</taxon>
        <taxon>Penicillium</taxon>
    </lineage>
</organism>
<dbReference type="AlphaFoldDB" id="A0A0F7TP60"/>
<dbReference type="STRING" id="104259.A0A0F7TP60"/>
<proteinExistence type="predicted"/>
<name>A0A0F7TP60_PENBI</name>
<dbReference type="Proteomes" id="UP000042958">
    <property type="component" value="Unassembled WGS sequence"/>
</dbReference>
<sequence length="478" mass="53875">MAPRYRNIAVIGAGPSGISAVKALHEEKIFERIRLFERRDKPGGIWHYDSIPDLFPTSRNSGETRNGIPKKLPQFTSPRPEDTTARTGIYDSLDSNVGSKAMAFTHKPFPKINSALSVKQFGHSNPTHPFRVIAGYLEDLFRDHYHLASFNTTVEMTEKQDKKWILTLRQSGHIRDNEPSDYWWQEEFDAVIVASGHYSVPLVPDIPGLDVAFEAHPGKFEHSKSYRSQNDYVDQKVVVVGGNISSADLVVDLHAIVKGPLYLSQRGHNEVLQSVWDLPNVQAKPVISSIESTSQGVNVAFSDGTKVADVDKVIFATGYRLSYPFLTPDPVTPNNRVAGFYQHIFKIGDPSLALVGQIRAAISFRAYEYQAVAVARYFAGRNGQPLPSPQEQDLWEIERLKYKGPTALFHEIKPDFKEYFGFLHDLAGPPAENSDAYELPVWEDRWAEQAFEVLRLKDKYWKSLKEIADISSQTKAKL</sequence>
<dbReference type="GO" id="GO:0050661">
    <property type="term" value="F:NADP binding"/>
    <property type="evidence" value="ECO:0007669"/>
    <property type="project" value="InterPro"/>
</dbReference>
<dbReference type="PANTHER" id="PTHR23023">
    <property type="entry name" value="DIMETHYLANILINE MONOOXYGENASE"/>
    <property type="match status" value="1"/>
</dbReference>
<keyword evidence="2" id="KW-0274">FAD</keyword>
<evidence type="ECO:0000313" key="5">
    <source>
        <dbReference type="EMBL" id="CEJ58538.1"/>
    </source>
</evidence>
<dbReference type="GO" id="GO:0050660">
    <property type="term" value="F:flavin adenine dinucleotide binding"/>
    <property type="evidence" value="ECO:0007669"/>
    <property type="project" value="InterPro"/>
</dbReference>
<keyword evidence="3" id="KW-0560">Oxidoreductase</keyword>
<keyword evidence="1" id="KW-0285">Flavoprotein</keyword>
<dbReference type="EMBL" id="CDHK01000006">
    <property type="protein sequence ID" value="CEJ58538.1"/>
    <property type="molecule type" value="Genomic_DNA"/>
</dbReference>
<dbReference type="SUPFAM" id="SSF51905">
    <property type="entry name" value="FAD/NAD(P)-binding domain"/>
    <property type="match status" value="2"/>
</dbReference>